<keyword evidence="5" id="KW-0029">Amino-acid transport</keyword>
<dbReference type="PANTHER" id="PTHR30614">
    <property type="entry name" value="MEMBRANE COMPONENT OF AMINO ACID ABC TRANSPORTER"/>
    <property type="match status" value="1"/>
</dbReference>
<dbReference type="GO" id="GO:0006865">
    <property type="term" value="P:amino acid transport"/>
    <property type="evidence" value="ECO:0007669"/>
    <property type="project" value="UniProtKB-KW"/>
</dbReference>
<dbReference type="PROSITE" id="PS50928">
    <property type="entry name" value="ABC_TM1"/>
    <property type="match status" value="1"/>
</dbReference>
<feature type="transmembrane region" description="Helical" evidence="8">
    <location>
        <begin position="20"/>
        <end position="41"/>
    </location>
</feature>
<reference evidence="10 11" key="1">
    <citation type="submission" date="2020-06" db="EMBL/GenBank/DDBJ databases">
        <title>Reclassification of Facklamia ignava, Facklamia soureckii and Facklami tabacinasalis as Falseniella iganva gen. nov., comb. nov., Hutsoniella ignava gen. nov., comb. nov., and Ruoffia tabacinasalis gen. nov., comb. nov and description of Ruoffia haltotolerans sp. nov., isolated from hypersaline Inland Sea of Qatar.</title>
        <authorList>
            <person name="Fotedar R."/>
            <person name="Sankaranarayanan K."/>
            <person name="Lawson P."/>
            <person name="Caldwell M."/>
            <person name="Zeyara A."/>
            <person name="Al Malki A."/>
            <person name="Ali M."/>
        </authorList>
    </citation>
    <scope>NUCLEOTIDE SEQUENCE [LARGE SCALE GENOMIC DNA]</scope>
    <source>
        <strain evidence="10 11">INB8</strain>
    </source>
</reference>
<evidence type="ECO:0000259" key="9">
    <source>
        <dbReference type="PROSITE" id="PS50928"/>
    </source>
</evidence>
<comment type="subcellular location">
    <subcellularLocation>
        <location evidence="1 8">Cell membrane</location>
        <topology evidence="1 8">Multi-pass membrane protein</topology>
    </subcellularLocation>
</comment>
<evidence type="ECO:0000256" key="5">
    <source>
        <dbReference type="ARBA" id="ARBA00022970"/>
    </source>
</evidence>
<dbReference type="PANTHER" id="PTHR30614:SF0">
    <property type="entry name" value="L-CYSTINE TRANSPORT SYSTEM PERMEASE PROTEIN TCYL"/>
    <property type="match status" value="1"/>
</dbReference>
<keyword evidence="11" id="KW-1185">Reference proteome</keyword>
<protein>
    <submittedName>
        <fullName evidence="10">Amino acid ABC transporter permease</fullName>
    </submittedName>
</protein>
<comment type="caution">
    <text evidence="10">The sequence shown here is derived from an EMBL/GenBank/DDBJ whole genome shotgun (WGS) entry which is preliminary data.</text>
</comment>
<dbReference type="InterPro" id="IPR043429">
    <property type="entry name" value="ArtM/GltK/GlnP/TcyL/YhdX-like"/>
</dbReference>
<dbReference type="CDD" id="cd06261">
    <property type="entry name" value="TM_PBP2"/>
    <property type="match status" value="1"/>
</dbReference>
<dbReference type="GO" id="GO:0022857">
    <property type="term" value="F:transmembrane transporter activity"/>
    <property type="evidence" value="ECO:0007669"/>
    <property type="project" value="InterPro"/>
</dbReference>
<dbReference type="NCBIfam" id="TIGR01726">
    <property type="entry name" value="HEQRo_perm_3TM"/>
    <property type="match status" value="1"/>
</dbReference>
<proteinExistence type="inferred from homology"/>
<evidence type="ECO:0000256" key="3">
    <source>
        <dbReference type="ARBA" id="ARBA00022475"/>
    </source>
</evidence>
<organism evidence="10 11">
    <name type="scientific">Ruoffia halotolerans</name>
    <dbReference type="NCBI Taxonomy" id="2748684"/>
    <lineage>
        <taxon>Bacteria</taxon>
        <taxon>Bacillati</taxon>
        <taxon>Bacillota</taxon>
        <taxon>Bacilli</taxon>
        <taxon>Lactobacillales</taxon>
        <taxon>Aerococcaceae</taxon>
        <taxon>Ruoffia</taxon>
    </lineage>
</organism>
<dbReference type="GO" id="GO:0043190">
    <property type="term" value="C:ATP-binding cassette (ABC) transporter complex"/>
    <property type="evidence" value="ECO:0007669"/>
    <property type="project" value="InterPro"/>
</dbReference>
<keyword evidence="7 8" id="KW-0472">Membrane</keyword>
<evidence type="ECO:0000256" key="7">
    <source>
        <dbReference type="ARBA" id="ARBA00023136"/>
    </source>
</evidence>
<evidence type="ECO:0000256" key="2">
    <source>
        <dbReference type="ARBA" id="ARBA00022448"/>
    </source>
</evidence>
<dbReference type="InterPro" id="IPR000515">
    <property type="entry name" value="MetI-like"/>
</dbReference>
<evidence type="ECO:0000313" key="10">
    <source>
        <dbReference type="EMBL" id="MBA5729150.1"/>
    </source>
</evidence>
<dbReference type="Gene3D" id="1.10.3720.10">
    <property type="entry name" value="MetI-like"/>
    <property type="match status" value="1"/>
</dbReference>
<dbReference type="EMBL" id="JACAOA010000010">
    <property type="protein sequence ID" value="MBA5729150.1"/>
    <property type="molecule type" value="Genomic_DNA"/>
</dbReference>
<keyword evidence="6 8" id="KW-1133">Transmembrane helix</keyword>
<comment type="similarity">
    <text evidence="8">Belongs to the binding-protein-dependent transport system permease family.</text>
</comment>
<dbReference type="AlphaFoldDB" id="A0A839A5Q3"/>
<gene>
    <name evidence="10" type="ORF">HW423_05055</name>
</gene>
<evidence type="ECO:0000256" key="1">
    <source>
        <dbReference type="ARBA" id="ARBA00004651"/>
    </source>
</evidence>
<feature type="domain" description="ABC transmembrane type-1" evidence="9">
    <location>
        <begin position="13"/>
        <end position="214"/>
    </location>
</feature>
<dbReference type="Pfam" id="PF00528">
    <property type="entry name" value="BPD_transp_1"/>
    <property type="match status" value="1"/>
</dbReference>
<keyword evidence="2 8" id="KW-0813">Transport</keyword>
<dbReference type="InterPro" id="IPR010065">
    <property type="entry name" value="AA_ABC_transptr_permease_3TM"/>
</dbReference>
<feature type="transmembrane region" description="Helical" evidence="8">
    <location>
        <begin position="167"/>
        <end position="189"/>
    </location>
</feature>
<dbReference type="Proteomes" id="UP000571018">
    <property type="component" value="Unassembled WGS sequence"/>
</dbReference>
<feature type="transmembrane region" description="Helical" evidence="8">
    <location>
        <begin position="93"/>
        <end position="112"/>
    </location>
</feature>
<evidence type="ECO:0000256" key="6">
    <source>
        <dbReference type="ARBA" id="ARBA00022989"/>
    </source>
</evidence>
<evidence type="ECO:0000313" key="11">
    <source>
        <dbReference type="Proteomes" id="UP000571018"/>
    </source>
</evidence>
<accession>A0A839A5Q3</accession>
<dbReference type="SUPFAM" id="SSF161098">
    <property type="entry name" value="MetI-like"/>
    <property type="match status" value="1"/>
</dbReference>
<evidence type="ECO:0000256" key="8">
    <source>
        <dbReference type="RuleBase" id="RU363032"/>
    </source>
</evidence>
<keyword evidence="3" id="KW-1003">Cell membrane</keyword>
<dbReference type="RefSeq" id="WP_218930854.1">
    <property type="nucleotide sequence ID" value="NZ_JACAOA010000010.1"/>
</dbReference>
<evidence type="ECO:0000256" key="4">
    <source>
        <dbReference type="ARBA" id="ARBA00022692"/>
    </source>
</evidence>
<name>A0A839A5Q3_9LACT</name>
<dbReference type="InterPro" id="IPR035906">
    <property type="entry name" value="MetI-like_sf"/>
</dbReference>
<sequence>MDFSFIIDILPTLIKTLPLTIYIMVIAAVFGFLLAIVVAAVRIKQIPVISQLFAVYASFMRSTPGIIHIFIVYYGLPVLLSGFGLNINSISRVTFSIVALVLYNGAFVSEILRPSYMAVSREQHEAAISVGMTSWQKHRRIIFPQVLPIALPSLGNALIDLLKDTSLLFLIGLVDIMGQADIIIANTYGVYQLEVYIAIALIYWALSSLLVFGLNFLEKRYSRYYQR</sequence>
<keyword evidence="4 8" id="KW-0812">Transmembrane</keyword>
<feature type="transmembrane region" description="Helical" evidence="8">
    <location>
        <begin position="195"/>
        <end position="217"/>
    </location>
</feature>